<gene>
    <name evidence="5 9" type="primary">recX</name>
    <name evidence="9" type="ORF">KILIM_004_00730</name>
</gene>
<comment type="subcellular location">
    <subcellularLocation>
        <location evidence="1 5">Cytoplasm</location>
    </subcellularLocation>
</comment>
<dbReference type="Gene3D" id="1.10.10.10">
    <property type="entry name" value="Winged helix-like DNA-binding domain superfamily/Winged helix DNA-binding domain"/>
    <property type="match status" value="3"/>
</dbReference>
<evidence type="ECO:0000259" key="8">
    <source>
        <dbReference type="Pfam" id="PF21982"/>
    </source>
</evidence>
<organism evidence="9 10">
    <name type="scientific">Kineosphaera limosa NBRC 100340</name>
    <dbReference type="NCBI Taxonomy" id="1184609"/>
    <lineage>
        <taxon>Bacteria</taxon>
        <taxon>Bacillati</taxon>
        <taxon>Actinomycetota</taxon>
        <taxon>Actinomycetes</taxon>
        <taxon>Micrococcales</taxon>
        <taxon>Dermatophilaceae</taxon>
        <taxon>Kineosphaera</taxon>
    </lineage>
</organism>
<keyword evidence="4 5" id="KW-0963">Cytoplasm</keyword>
<dbReference type="InterPro" id="IPR053925">
    <property type="entry name" value="RecX_HTH_3rd"/>
</dbReference>
<comment type="caution">
    <text evidence="9">The sequence shown here is derived from an EMBL/GenBank/DDBJ whole genome shotgun (WGS) entry which is preliminary data.</text>
</comment>
<feature type="domain" description="RecX first three-helical" evidence="8">
    <location>
        <begin position="2"/>
        <end position="40"/>
    </location>
</feature>
<evidence type="ECO:0000313" key="10">
    <source>
        <dbReference type="Proteomes" id="UP000008366"/>
    </source>
</evidence>
<dbReference type="Pfam" id="PF02631">
    <property type="entry name" value="RecX_HTH2"/>
    <property type="match status" value="1"/>
</dbReference>
<dbReference type="Pfam" id="PF21982">
    <property type="entry name" value="RecX_HTH1"/>
    <property type="match status" value="1"/>
</dbReference>
<evidence type="ECO:0000256" key="2">
    <source>
        <dbReference type="ARBA" id="ARBA00009695"/>
    </source>
</evidence>
<dbReference type="PANTHER" id="PTHR33602">
    <property type="entry name" value="REGULATORY PROTEIN RECX FAMILY PROTEIN"/>
    <property type="match status" value="1"/>
</dbReference>
<proteinExistence type="inferred from homology"/>
<evidence type="ECO:0000256" key="3">
    <source>
        <dbReference type="ARBA" id="ARBA00018111"/>
    </source>
</evidence>
<evidence type="ECO:0000256" key="1">
    <source>
        <dbReference type="ARBA" id="ARBA00004496"/>
    </source>
</evidence>
<evidence type="ECO:0000313" key="9">
    <source>
        <dbReference type="EMBL" id="GAB94283.1"/>
    </source>
</evidence>
<dbReference type="InterPro" id="IPR003783">
    <property type="entry name" value="Regulatory_RecX"/>
</dbReference>
<dbReference type="InterPro" id="IPR053926">
    <property type="entry name" value="RecX_HTH_1st"/>
</dbReference>
<reference evidence="9 10" key="1">
    <citation type="submission" date="2012-08" db="EMBL/GenBank/DDBJ databases">
        <title>Whole genome shotgun sequence of Kineosphaera limosa NBRC 100340.</title>
        <authorList>
            <person name="Yoshida I."/>
            <person name="Isaki S."/>
            <person name="Hosoyama A."/>
            <person name="Tsuchikane K."/>
            <person name="Katsumata H."/>
            <person name="Ando Y."/>
            <person name="Ohji S."/>
            <person name="Hamada M."/>
            <person name="Tamura T."/>
            <person name="Yamazoe A."/>
            <person name="Yamazaki S."/>
            <person name="Fujita N."/>
        </authorList>
    </citation>
    <scope>NUCLEOTIDE SEQUENCE [LARGE SCALE GENOMIC DNA]</scope>
    <source>
        <strain evidence="9 10">NBRC 100340</strain>
    </source>
</reference>
<dbReference type="HAMAP" id="MF_01114">
    <property type="entry name" value="RecX"/>
    <property type="match status" value="1"/>
</dbReference>
<evidence type="ECO:0000256" key="4">
    <source>
        <dbReference type="ARBA" id="ARBA00022490"/>
    </source>
</evidence>
<comment type="function">
    <text evidence="5">Modulates RecA activity.</text>
</comment>
<dbReference type="InterPro" id="IPR036388">
    <property type="entry name" value="WH-like_DNA-bd_sf"/>
</dbReference>
<dbReference type="Pfam" id="PF21981">
    <property type="entry name" value="RecX_HTH3"/>
    <property type="match status" value="1"/>
</dbReference>
<name>K6VDN0_9MICO</name>
<dbReference type="EMBL" id="BAHD01000004">
    <property type="protein sequence ID" value="GAB94283.1"/>
    <property type="molecule type" value="Genomic_DNA"/>
</dbReference>
<dbReference type="STRING" id="1184609.KILIM_004_00730"/>
<sequence length="155" mass="17412">MARNIVLRQLAMAPRSRAQLEDKLRARACPPEVAGRVLDRFTELGLIDDEAYAQTLVRSRRQTKGLARRALAHELRRTGVSDDIAQQSLASIEADDEADQARRLVDKRLRSLHGLDASVQTRRLAGMLARKGYGSSLAYRVIREALADSPEHRRD</sequence>
<keyword evidence="10" id="KW-1185">Reference proteome</keyword>
<dbReference type="InterPro" id="IPR053924">
    <property type="entry name" value="RecX_HTH_2nd"/>
</dbReference>
<dbReference type="eggNOG" id="COG2137">
    <property type="taxonomic scope" value="Bacteria"/>
</dbReference>
<evidence type="ECO:0000256" key="5">
    <source>
        <dbReference type="HAMAP-Rule" id="MF_01114"/>
    </source>
</evidence>
<comment type="similarity">
    <text evidence="2 5">Belongs to the RecX family.</text>
</comment>
<evidence type="ECO:0000259" key="6">
    <source>
        <dbReference type="Pfam" id="PF02631"/>
    </source>
</evidence>
<feature type="domain" description="RecX third three-helical" evidence="7">
    <location>
        <begin position="95"/>
        <end position="142"/>
    </location>
</feature>
<evidence type="ECO:0000259" key="7">
    <source>
        <dbReference type="Pfam" id="PF21981"/>
    </source>
</evidence>
<feature type="domain" description="RecX second three-helical" evidence="6">
    <location>
        <begin position="48"/>
        <end position="89"/>
    </location>
</feature>
<dbReference type="GO" id="GO:0005737">
    <property type="term" value="C:cytoplasm"/>
    <property type="evidence" value="ECO:0007669"/>
    <property type="project" value="UniProtKB-SubCell"/>
</dbReference>
<dbReference type="Proteomes" id="UP000008366">
    <property type="component" value="Unassembled WGS sequence"/>
</dbReference>
<protein>
    <recommendedName>
        <fullName evidence="3 5">Regulatory protein RecX</fullName>
    </recommendedName>
</protein>
<dbReference type="PANTHER" id="PTHR33602:SF1">
    <property type="entry name" value="REGULATORY PROTEIN RECX FAMILY PROTEIN"/>
    <property type="match status" value="1"/>
</dbReference>
<dbReference type="AlphaFoldDB" id="K6VDN0"/>
<accession>K6VDN0</accession>
<dbReference type="GO" id="GO:0006282">
    <property type="term" value="P:regulation of DNA repair"/>
    <property type="evidence" value="ECO:0007669"/>
    <property type="project" value="UniProtKB-UniRule"/>
</dbReference>